<dbReference type="Gene3D" id="2.60.120.10">
    <property type="entry name" value="Jelly Rolls"/>
    <property type="match status" value="1"/>
</dbReference>
<evidence type="ECO:0000313" key="2">
    <source>
        <dbReference type="Proteomes" id="UP000185924"/>
    </source>
</evidence>
<dbReference type="RefSeq" id="WP_083674259.1">
    <property type="nucleotide sequence ID" value="NZ_FTNM01000006.1"/>
</dbReference>
<dbReference type="SUPFAM" id="SSF51182">
    <property type="entry name" value="RmlC-like cupins"/>
    <property type="match status" value="1"/>
</dbReference>
<dbReference type="EMBL" id="FTNM01000006">
    <property type="protein sequence ID" value="SIR45685.1"/>
    <property type="molecule type" value="Genomic_DNA"/>
</dbReference>
<sequence>MKETENSQQSGNSLPRDSVGALITTDLVALALELKGEENWQKSGRGSRTIYKSEAMRILLNVMQAGAEIKPHQAPGPISVQVVEGSIRFNTETETVVLTKGQLLTLQEHVRHSVEALEEAAFLLTVSLLTSKR</sequence>
<gene>
    <name evidence="1" type="ORF">SAMN05421545_3755</name>
</gene>
<proteinExistence type="predicted"/>
<evidence type="ECO:0000313" key="1">
    <source>
        <dbReference type="EMBL" id="SIR45685.1"/>
    </source>
</evidence>
<dbReference type="PANTHER" id="PTHR37694:SF1">
    <property type="entry name" value="SLR8022 PROTEIN"/>
    <property type="match status" value="1"/>
</dbReference>
<dbReference type="CDD" id="cd02230">
    <property type="entry name" value="cupin_HP0902-like"/>
    <property type="match status" value="1"/>
</dbReference>
<organism evidence="1 2">
    <name type="scientific">Pontibacter lucknowensis</name>
    <dbReference type="NCBI Taxonomy" id="1077936"/>
    <lineage>
        <taxon>Bacteria</taxon>
        <taxon>Pseudomonadati</taxon>
        <taxon>Bacteroidota</taxon>
        <taxon>Cytophagia</taxon>
        <taxon>Cytophagales</taxon>
        <taxon>Hymenobacteraceae</taxon>
        <taxon>Pontibacter</taxon>
    </lineage>
</organism>
<dbReference type="AlphaFoldDB" id="A0A1N7B2V4"/>
<dbReference type="OrthoDB" id="8418771at2"/>
<protein>
    <recommendedName>
        <fullName evidence="3">Cupin domain-containing protein</fullName>
    </recommendedName>
</protein>
<evidence type="ECO:0008006" key="3">
    <source>
        <dbReference type="Google" id="ProtNLM"/>
    </source>
</evidence>
<dbReference type="STRING" id="1077936.SAMN05421545_3755"/>
<dbReference type="Proteomes" id="UP000185924">
    <property type="component" value="Unassembled WGS sequence"/>
</dbReference>
<dbReference type="InterPro" id="IPR014710">
    <property type="entry name" value="RmlC-like_jellyroll"/>
</dbReference>
<dbReference type="InterPro" id="IPR011051">
    <property type="entry name" value="RmlC_Cupin_sf"/>
</dbReference>
<name>A0A1N7B2V4_9BACT</name>
<reference evidence="2" key="1">
    <citation type="submission" date="2017-01" db="EMBL/GenBank/DDBJ databases">
        <authorList>
            <person name="Varghese N."/>
            <person name="Submissions S."/>
        </authorList>
    </citation>
    <scope>NUCLEOTIDE SEQUENCE [LARGE SCALE GENOMIC DNA]</scope>
    <source>
        <strain evidence="2">DM9</strain>
    </source>
</reference>
<keyword evidence="2" id="KW-1185">Reference proteome</keyword>
<dbReference type="PANTHER" id="PTHR37694">
    <property type="entry name" value="SLR8022 PROTEIN"/>
    <property type="match status" value="1"/>
</dbReference>
<accession>A0A1N7B2V4</accession>